<evidence type="ECO:0000313" key="3">
    <source>
        <dbReference type="Proteomes" id="UP000243579"/>
    </source>
</evidence>
<dbReference type="Proteomes" id="UP000243579">
    <property type="component" value="Unassembled WGS sequence"/>
</dbReference>
<organism evidence="2 3">
    <name type="scientific">Achlya hypogyna</name>
    <name type="common">Oomycete</name>
    <name type="synonym">Protoachlya hypogyna</name>
    <dbReference type="NCBI Taxonomy" id="1202772"/>
    <lineage>
        <taxon>Eukaryota</taxon>
        <taxon>Sar</taxon>
        <taxon>Stramenopiles</taxon>
        <taxon>Oomycota</taxon>
        <taxon>Saprolegniomycetes</taxon>
        <taxon>Saprolegniales</taxon>
        <taxon>Achlyaceae</taxon>
        <taxon>Achlya</taxon>
    </lineage>
</organism>
<accession>A0A1V9Z188</accession>
<name>A0A1V9Z188_ACHHY</name>
<reference evidence="2 3" key="1">
    <citation type="journal article" date="2014" name="Genome Biol. Evol.">
        <title>The secreted proteins of Achlya hypogyna and Thraustotheca clavata identify the ancestral oomycete secretome and reveal gene acquisitions by horizontal gene transfer.</title>
        <authorList>
            <person name="Misner I."/>
            <person name="Blouin N."/>
            <person name="Leonard G."/>
            <person name="Richards T.A."/>
            <person name="Lane C.E."/>
        </authorList>
    </citation>
    <scope>NUCLEOTIDE SEQUENCE [LARGE SCALE GENOMIC DNA]</scope>
    <source>
        <strain evidence="2 3">ATCC 48635</strain>
    </source>
</reference>
<proteinExistence type="predicted"/>
<feature type="region of interest" description="Disordered" evidence="1">
    <location>
        <begin position="70"/>
        <end position="133"/>
    </location>
</feature>
<evidence type="ECO:0000313" key="2">
    <source>
        <dbReference type="EMBL" id="OQR91779.1"/>
    </source>
</evidence>
<dbReference type="EMBL" id="JNBR01000502">
    <property type="protein sequence ID" value="OQR91779.1"/>
    <property type="molecule type" value="Genomic_DNA"/>
</dbReference>
<protein>
    <submittedName>
        <fullName evidence="2">Uncharacterized protein</fullName>
    </submittedName>
</protein>
<sequence length="461" mass="51929">MTSSKFRRLHGRDGLDVIQDHVRISAERVHRARLQASVPRRPKAHVEEPEQVAALGQFLEAKMKVSQKPQAEAVTVSTPRRQRQRNGSDNSFGLEFKLSRITKQHKRRSGIRILKPATEPRSKLQSPAKSRHGIAVQTVASQHRENSGNPLGLQDDVLSAFRAVAHVWLSRKRRKDRAMRENVTNKLVLHQSRPKELSPAVFEIISKSFVSTIPALQFFDTGEPDAPPIREVPSRPAQPAPPSLTPRGICYTIDSSGHRQSKMQHSVDHVLPDDHKARDQGSSRYATSMEEAVMHTLNKRYDSKRLKLRMAAKKQRIADISEAFATNQDHLKLNLSAKLAMHWAEREHLHSSKLETACLNDTNLPSFQIDKDQHLERLRAHKSRLLELCQTLSVFGALLRAHHEMREDLTRSELHVLALFRIVVENNCVLTPVVVQGIVSQLSATDVACSHVQVAGITASE</sequence>
<feature type="compositionally biased region" description="Basic residues" evidence="1">
    <location>
        <begin position="100"/>
        <end position="110"/>
    </location>
</feature>
<keyword evidence="3" id="KW-1185">Reference proteome</keyword>
<feature type="region of interest" description="Disordered" evidence="1">
    <location>
        <begin position="222"/>
        <end position="246"/>
    </location>
</feature>
<gene>
    <name evidence="2" type="ORF">ACHHYP_04378</name>
</gene>
<evidence type="ECO:0000256" key="1">
    <source>
        <dbReference type="SAM" id="MobiDB-lite"/>
    </source>
</evidence>
<comment type="caution">
    <text evidence="2">The sequence shown here is derived from an EMBL/GenBank/DDBJ whole genome shotgun (WGS) entry which is preliminary data.</text>
</comment>
<dbReference type="AlphaFoldDB" id="A0A1V9Z188"/>
<dbReference type="OrthoDB" id="162570at2759"/>
<feature type="compositionally biased region" description="Polar residues" evidence="1">
    <location>
        <begin position="75"/>
        <end position="91"/>
    </location>
</feature>